<dbReference type="InterPro" id="IPR000182">
    <property type="entry name" value="GNAT_dom"/>
</dbReference>
<name>G9WZ07_9FIRM</name>
<dbReference type="GO" id="GO:0016747">
    <property type="term" value="F:acyltransferase activity, transferring groups other than amino-acyl groups"/>
    <property type="evidence" value="ECO:0007669"/>
    <property type="project" value="InterPro"/>
</dbReference>
<evidence type="ECO:0000313" key="2">
    <source>
        <dbReference type="EMBL" id="EHL16152.1"/>
    </source>
</evidence>
<comment type="caution">
    <text evidence="2">The sequence shown here is derived from an EMBL/GenBank/DDBJ whole genome shotgun (WGS) entry which is preliminary data.</text>
</comment>
<proteinExistence type="predicted"/>
<dbReference type="Proteomes" id="UP000006437">
    <property type="component" value="Unassembled WGS sequence"/>
</dbReference>
<gene>
    <name evidence="2" type="ORF">HMPREF9629_01408</name>
</gene>
<dbReference type="EMBL" id="AFZE01000005">
    <property type="protein sequence ID" value="EHL16152.1"/>
    <property type="molecule type" value="Genomic_DNA"/>
</dbReference>
<dbReference type="RefSeq" id="WP_009525638.1">
    <property type="nucleotide sequence ID" value="NZ_JH414554.1"/>
</dbReference>
<dbReference type="PROSITE" id="PS51186">
    <property type="entry name" value="GNAT"/>
    <property type="match status" value="1"/>
</dbReference>
<accession>G9WZ07</accession>
<dbReference type="BioCyc" id="EBAC796937-HMP:GMGH-1413-MONOMER"/>
<protein>
    <recommendedName>
        <fullName evidence="1">N-acetyltransferase domain-containing protein</fullName>
    </recommendedName>
</protein>
<sequence>MDVSLLSDRYIVQMMGESDVERIYELCRKNSLYYQYCPPLVSEESIICDMNALPQNKDMQDKYYIGYYDGERLIAVMDLIMDFPDETTAFIGFFMTDVAIQNTGIGSGIIEDLCVCLAKIGISKVRLGWVKDNPQAEHFWHKNKFVEVGDFYDTDKYTVIVAQRYL</sequence>
<dbReference type="HOGENOM" id="CLU_099453_1_0_9"/>
<dbReference type="SUPFAM" id="SSF55729">
    <property type="entry name" value="Acyl-CoA N-acyltransferases (Nat)"/>
    <property type="match status" value="1"/>
</dbReference>
<dbReference type="Gene3D" id="3.40.630.30">
    <property type="match status" value="1"/>
</dbReference>
<dbReference type="CDD" id="cd04301">
    <property type="entry name" value="NAT_SF"/>
    <property type="match status" value="1"/>
</dbReference>
<feature type="domain" description="N-acetyltransferase" evidence="1">
    <location>
        <begin position="10"/>
        <end position="166"/>
    </location>
</feature>
<dbReference type="InterPro" id="IPR016181">
    <property type="entry name" value="Acyl_CoA_acyltransferase"/>
</dbReference>
<dbReference type="Pfam" id="PF00583">
    <property type="entry name" value="Acetyltransf_1"/>
    <property type="match status" value="1"/>
</dbReference>
<dbReference type="AlphaFoldDB" id="G9WZ07"/>
<reference evidence="2 3" key="1">
    <citation type="submission" date="2011-08" db="EMBL/GenBank/DDBJ databases">
        <title>The Genome Sequence of Eubacteriaceae bacterium ACC19a.</title>
        <authorList>
            <consortium name="The Broad Institute Genome Sequencing Platform"/>
            <person name="Earl A."/>
            <person name="Ward D."/>
            <person name="Feldgarden M."/>
            <person name="Gevers D."/>
            <person name="Sizova M."/>
            <person name="Hazen A."/>
            <person name="Epstein S."/>
            <person name="Young S.K."/>
            <person name="Zeng Q."/>
            <person name="Gargeya S."/>
            <person name="Fitzgerald M."/>
            <person name="Haas B."/>
            <person name="Abouelleil A."/>
            <person name="Alvarado L."/>
            <person name="Arachchi H.M."/>
            <person name="Berlin A."/>
            <person name="Brown A."/>
            <person name="Chapman S.B."/>
            <person name="Chen Z."/>
            <person name="Dunbar C."/>
            <person name="Freedman E."/>
            <person name="Gearin G."/>
            <person name="Gellesch M."/>
            <person name="Goldberg J."/>
            <person name="Griggs A."/>
            <person name="Gujja S."/>
            <person name="Heiman D."/>
            <person name="Howarth C."/>
            <person name="Larson L."/>
            <person name="Lui A."/>
            <person name="MacDonald P.J.P."/>
            <person name="Montmayeur A."/>
            <person name="Murphy C."/>
            <person name="Neiman D."/>
            <person name="Pearson M."/>
            <person name="Priest M."/>
            <person name="Roberts A."/>
            <person name="Saif S."/>
            <person name="Shea T."/>
            <person name="Shenoy N."/>
            <person name="Sisk P."/>
            <person name="Stolte C."/>
            <person name="Sykes S."/>
            <person name="Wortman J."/>
            <person name="Nusbaum C."/>
            <person name="Birren B."/>
        </authorList>
    </citation>
    <scope>NUCLEOTIDE SEQUENCE [LARGE SCALE GENOMIC DNA]</scope>
    <source>
        <strain evidence="2 3">ACC19a</strain>
    </source>
</reference>
<organism evidence="2 3">
    <name type="scientific">Peptoanaerobacter stomatis</name>
    <dbReference type="NCBI Taxonomy" id="796937"/>
    <lineage>
        <taxon>Bacteria</taxon>
        <taxon>Bacillati</taxon>
        <taxon>Bacillota</taxon>
        <taxon>Clostridia</taxon>
        <taxon>Peptostreptococcales</taxon>
        <taxon>Filifactoraceae</taxon>
        <taxon>Peptoanaerobacter</taxon>
    </lineage>
</organism>
<evidence type="ECO:0000313" key="3">
    <source>
        <dbReference type="Proteomes" id="UP000006437"/>
    </source>
</evidence>
<evidence type="ECO:0000259" key="1">
    <source>
        <dbReference type="PROSITE" id="PS51186"/>
    </source>
</evidence>